<reference evidence="2" key="1">
    <citation type="journal article" date="2009" name="PLoS Genet.">
        <title>Sequencing, mapping, and analysis of 27,455 maize full-length cDNAs.</title>
        <authorList>
            <person name="Soderlund C."/>
            <person name="Descour A."/>
            <person name="Kudrna D."/>
            <person name="Bomhoff M."/>
            <person name="Boyd L."/>
            <person name="Currie J."/>
            <person name="Angelova A."/>
            <person name="Collura K."/>
            <person name="Wissotski M."/>
            <person name="Ashley E."/>
            <person name="Morrow D."/>
            <person name="Fernandes J."/>
            <person name="Walbot V."/>
            <person name="Yu Y."/>
        </authorList>
    </citation>
    <scope>NUCLEOTIDE SEQUENCE</scope>
    <source>
        <strain evidence="2">B73</strain>
    </source>
</reference>
<protein>
    <submittedName>
        <fullName evidence="2">Uncharacterized protein</fullName>
    </submittedName>
</protein>
<name>C0P2N7_MAIZE</name>
<evidence type="ECO:0000313" key="2">
    <source>
        <dbReference type="EMBL" id="ACN27253.1"/>
    </source>
</evidence>
<dbReference type="AlphaFoldDB" id="C0P2N7"/>
<sequence>MEKAGRVRGRGGESATKKRRPRRPQRRDVARLYAPKKEGPGAGKAQFSCTTCGTPQTSRAAAAAAVMARREEDEGQTRSLGIQRCGMETLAPGFPMPAKQLLPP</sequence>
<feature type="region of interest" description="Disordered" evidence="1">
    <location>
        <begin position="1"/>
        <end position="48"/>
    </location>
</feature>
<accession>C0P2N7</accession>
<proteinExistence type="evidence at transcript level"/>
<dbReference type="EMBL" id="BT062556">
    <property type="protein sequence ID" value="ACN27253.1"/>
    <property type="molecule type" value="mRNA"/>
</dbReference>
<reference evidence="2" key="2">
    <citation type="submission" date="2012-06" db="EMBL/GenBank/DDBJ databases">
        <authorList>
            <person name="Yu Y."/>
            <person name="Currie J."/>
            <person name="Lomeli R."/>
            <person name="Angelova A."/>
            <person name="Collura K."/>
            <person name="Wissotski M."/>
            <person name="Campos D."/>
            <person name="Kudrna D."/>
            <person name="Golser W."/>
            <person name="Ashely E."/>
            <person name="Descour A."/>
            <person name="Fernandes J."/>
            <person name="Soderlund C."/>
            <person name="Walbot V."/>
        </authorList>
    </citation>
    <scope>NUCLEOTIDE SEQUENCE</scope>
    <source>
        <strain evidence="2">B73</strain>
    </source>
</reference>
<organism evidence="2">
    <name type="scientific">Zea mays</name>
    <name type="common">Maize</name>
    <dbReference type="NCBI Taxonomy" id="4577"/>
    <lineage>
        <taxon>Eukaryota</taxon>
        <taxon>Viridiplantae</taxon>
        <taxon>Streptophyta</taxon>
        <taxon>Embryophyta</taxon>
        <taxon>Tracheophyta</taxon>
        <taxon>Spermatophyta</taxon>
        <taxon>Magnoliopsida</taxon>
        <taxon>Liliopsida</taxon>
        <taxon>Poales</taxon>
        <taxon>Poaceae</taxon>
        <taxon>PACMAD clade</taxon>
        <taxon>Panicoideae</taxon>
        <taxon>Andropogonodae</taxon>
        <taxon>Andropogoneae</taxon>
        <taxon>Tripsacinae</taxon>
        <taxon>Zea</taxon>
    </lineage>
</organism>
<evidence type="ECO:0000256" key="1">
    <source>
        <dbReference type="SAM" id="MobiDB-lite"/>
    </source>
</evidence>
<feature type="compositionally biased region" description="Basic and acidic residues" evidence="1">
    <location>
        <begin position="26"/>
        <end position="39"/>
    </location>
</feature>